<evidence type="ECO:0000259" key="4">
    <source>
        <dbReference type="PROSITE" id="PS50222"/>
    </source>
</evidence>
<dbReference type="Gene3D" id="1.10.238.10">
    <property type="entry name" value="EF-hand"/>
    <property type="match status" value="2"/>
</dbReference>
<proteinExistence type="predicted"/>
<dbReference type="FunFam" id="1.10.238.10:FF:000178">
    <property type="entry name" value="Calmodulin-2 A"/>
    <property type="match status" value="1"/>
</dbReference>
<evidence type="ECO:0000313" key="5">
    <source>
        <dbReference type="Proteomes" id="UP000046393"/>
    </source>
</evidence>
<evidence type="ECO:0000313" key="6">
    <source>
        <dbReference type="WBParaSite" id="SMUV_0000568501-mRNA-1"/>
    </source>
</evidence>
<name>A0A0N5AM83_9BILA</name>
<dbReference type="GO" id="GO:0005509">
    <property type="term" value="F:calcium ion binding"/>
    <property type="evidence" value="ECO:0007669"/>
    <property type="project" value="InterPro"/>
</dbReference>
<keyword evidence="5" id="KW-1185">Reference proteome</keyword>
<dbReference type="PANTHER" id="PTHR23049">
    <property type="entry name" value="MYOSIN REGULATORY LIGHT CHAIN 2"/>
    <property type="match status" value="1"/>
</dbReference>
<evidence type="ECO:0000256" key="3">
    <source>
        <dbReference type="SAM" id="MobiDB-lite"/>
    </source>
</evidence>
<dbReference type="InterPro" id="IPR011992">
    <property type="entry name" value="EF-hand-dom_pair"/>
</dbReference>
<dbReference type="CDD" id="cd00051">
    <property type="entry name" value="EFh"/>
    <property type="match status" value="1"/>
</dbReference>
<feature type="domain" description="EF-hand" evidence="4">
    <location>
        <begin position="130"/>
        <end position="165"/>
    </location>
</feature>
<organism evidence="5 6">
    <name type="scientific">Syphacia muris</name>
    <dbReference type="NCBI Taxonomy" id="451379"/>
    <lineage>
        <taxon>Eukaryota</taxon>
        <taxon>Metazoa</taxon>
        <taxon>Ecdysozoa</taxon>
        <taxon>Nematoda</taxon>
        <taxon>Chromadorea</taxon>
        <taxon>Rhabditida</taxon>
        <taxon>Spirurina</taxon>
        <taxon>Oxyuridomorpha</taxon>
        <taxon>Oxyuroidea</taxon>
        <taxon>Oxyuridae</taxon>
        <taxon>Syphacia</taxon>
    </lineage>
</organism>
<keyword evidence="2" id="KW-0106">Calcium</keyword>
<dbReference type="InterPro" id="IPR002048">
    <property type="entry name" value="EF_hand_dom"/>
</dbReference>
<dbReference type="GO" id="GO:0043226">
    <property type="term" value="C:organelle"/>
    <property type="evidence" value="ECO:0007669"/>
    <property type="project" value="UniProtKB-ARBA"/>
</dbReference>
<evidence type="ECO:0000256" key="1">
    <source>
        <dbReference type="ARBA" id="ARBA00022737"/>
    </source>
</evidence>
<dbReference type="Proteomes" id="UP000046393">
    <property type="component" value="Unplaced"/>
</dbReference>
<dbReference type="AlphaFoldDB" id="A0A0N5AM83"/>
<feature type="region of interest" description="Disordered" evidence="3">
    <location>
        <begin position="1"/>
        <end position="39"/>
    </location>
</feature>
<dbReference type="STRING" id="451379.A0A0N5AM83"/>
<dbReference type="WBParaSite" id="SMUV_0000568501-mRNA-1">
    <property type="protein sequence ID" value="SMUV_0000568501-mRNA-1"/>
    <property type="gene ID" value="SMUV_0000568501"/>
</dbReference>
<dbReference type="Pfam" id="PF13499">
    <property type="entry name" value="EF-hand_7"/>
    <property type="match status" value="1"/>
</dbReference>
<dbReference type="InterPro" id="IPR018247">
    <property type="entry name" value="EF_Hand_1_Ca_BS"/>
</dbReference>
<protein>
    <submittedName>
        <fullName evidence="6">EF-hand domain-containing protein</fullName>
    </submittedName>
</protein>
<dbReference type="PROSITE" id="PS00018">
    <property type="entry name" value="EF_HAND_1"/>
    <property type="match status" value="1"/>
</dbReference>
<feature type="domain" description="EF-hand" evidence="4">
    <location>
        <begin position="61"/>
        <end position="96"/>
    </location>
</feature>
<evidence type="ECO:0000256" key="2">
    <source>
        <dbReference type="ARBA" id="ARBA00022837"/>
    </source>
</evidence>
<dbReference type="PROSITE" id="PS50222">
    <property type="entry name" value="EF_HAND_2"/>
    <property type="match status" value="2"/>
</dbReference>
<dbReference type="InterPro" id="IPR050403">
    <property type="entry name" value="Myosin_RLC"/>
</dbReference>
<sequence length="207" mass="23409">PPKRTVTKKAPATPEKKAEAKAEPKAEAPAPPPEPVKPKIKAHVPLKKKTGKDAVAIFDQKLIQSLKDAFEVMDDNHDGVIDKKDLQTMYGTIGQAVTEEEIDTMLKESEGPLNFDNFVQMFAERYSCRDTEEEILAGFKKFDPEDTGKITSEKFRYLIGNPKVYPLTERELRHVNKAKLPIMAGMVDYKRFTRLILKEPLDLLLKA</sequence>
<feature type="compositionally biased region" description="Basic and acidic residues" evidence="3">
    <location>
        <begin position="14"/>
        <end position="26"/>
    </location>
</feature>
<dbReference type="SUPFAM" id="SSF47473">
    <property type="entry name" value="EF-hand"/>
    <property type="match status" value="1"/>
</dbReference>
<dbReference type="SMART" id="SM00054">
    <property type="entry name" value="EFh"/>
    <property type="match status" value="2"/>
</dbReference>
<accession>A0A0N5AM83</accession>
<keyword evidence="1" id="KW-0677">Repeat</keyword>
<reference evidence="6" key="1">
    <citation type="submission" date="2017-02" db="UniProtKB">
        <authorList>
            <consortium name="WormBaseParasite"/>
        </authorList>
    </citation>
    <scope>IDENTIFICATION</scope>
</reference>